<dbReference type="PANTHER" id="PTHR30055">
    <property type="entry name" value="HTH-TYPE TRANSCRIPTIONAL REGULATOR RUTR"/>
    <property type="match status" value="1"/>
</dbReference>
<dbReference type="Pfam" id="PF00440">
    <property type="entry name" value="TetR_N"/>
    <property type="match status" value="1"/>
</dbReference>
<dbReference type="InterPro" id="IPR036271">
    <property type="entry name" value="Tet_transcr_reg_TetR-rel_C_sf"/>
</dbReference>
<dbReference type="GO" id="GO:0003700">
    <property type="term" value="F:DNA-binding transcription factor activity"/>
    <property type="evidence" value="ECO:0007669"/>
    <property type="project" value="TreeGrafter"/>
</dbReference>
<feature type="domain" description="HTH tetR-type" evidence="5">
    <location>
        <begin position="19"/>
        <end position="79"/>
    </location>
</feature>
<evidence type="ECO:0000313" key="8">
    <source>
        <dbReference type="Proteomes" id="UP000179621"/>
    </source>
</evidence>
<dbReference type="OrthoDB" id="5112469at2"/>
<evidence type="ECO:0000313" key="6">
    <source>
        <dbReference type="EMBL" id="OHU08808.1"/>
    </source>
</evidence>
<dbReference type="EMBL" id="MVII01000006">
    <property type="protein sequence ID" value="ORB59666.1"/>
    <property type="molecule type" value="Genomic_DNA"/>
</dbReference>
<evidence type="ECO:0000313" key="7">
    <source>
        <dbReference type="EMBL" id="ORB59666.1"/>
    </source>
</evidence>
<evidence type="ECO:0000313" key="9">
    <source>
        <dbReference type="Proteomes" id="UP000192434"/>
    </source>
</evidence>
<evidence type="ECO:0000256" key="1">
    <source>
        <dbReference type="ARBA" id="ARBA00023015"/>
    </source>
</evidence>
<protein>
    <submittedName>
        <fullName evidence="7">TetR family transcriptional regulator</fullName>
    </submittedName>
</protein>
<dbReference type="InterPro" id="IPR001647">
    <property type="entry name" value="HTH_TetR"/>
</dbReference>
<dbReference type="Gene3D" id="1.10.357.10">
    <property type="entry name" value="Tetracycline Repressor, domain 2"/>
    <property type="match status" value="1"/>
</dbReference>
<evidence type="ECO:0000259" key="5">
    <source>
        <dbReference type="PROSITE" id="PS50977"/>
    </source>
</evidence>
<evidence type="ECO:0000256" key="3">
    <source>
        <dbReference type="ARBA" id="ARBA00023163"/>
    </source>
</evidence>
<dbReference type="RefSeq" id="WP_070911322.1">
    <property type="nucleotide sequence ID" value="NZ_CP010271.1"/>
</dbReference>
<evidence type="ECO:0000256" key="4">
    <source>
        <dbReference type="PROSITE-ProRule" id="PRU00335"/>
    </source>
</evidence>
<sequence length="211" mass="23033">MSTSPAGSPTLSRAERKKLEMRQEILDAAFACFAEQGYHATGVADIAGRIGIGHGTFYRYFKSKRDIIEHVIDDVTGQIFEAISAENAAGLADDIEQYRQQSVRIGAALAHLFRDNPQLPLLLLEAGSVDSELRERVFAMLSTSDHLTEAYLRHGVEKGYLRADLDTEYTARAVTGMILANGLHASRGGEVQDTERFSDAVIALMYGGIGP</sequence>
<dbReference type="KEGG" id="msao:MYCSP_06830"/>
<feature type="DNA-binding region" description="H-T-H motif" evidence="4">
    <location>
        <begin position="42"/>
        <end position="61"/>
    </location>
</feature>
<comment type="caution">
    <text evidence="7">The sequence shown here is derived from an EMBL/GenBank/DDBJ whole genome shotgun (WGS) entry which is preliminary data.</text>
</comment>
<dbReference type="PANTHER" id="PTHR30055:SF234">
    <property type="entry name" value="HTH-TYPE TRANSCRIPTIONAL REGULATOR BETI"/>
    <property type="match status" value="1"/>
</dbReference>
<dbReference type="Gene3D" id="1.10.10.60">
    <property type="entry name" value="Homeodomain-like"/>
    <property type="match status" value="1"/>
</dbReference>
<dbReference type="InterPro" id="IPR050109">
    <property type="entry name" value="HTH-type_TetR-like_transc_reg"/>
</dbReference>
<dbReference type="PRINTS" id="PR00455">
    <property type="entry name" value="HTHTETR"/>
</dbReference>
<reference evidence="6 8" key="1">
    <citation type="submission" date="2016-10" db="EMBL/GenBank/DDBJ databases">
        <title>Evaluation of Human, Animal and Environmental Mycobacterium chelonae Isolates by Core Genome Phylogenomic Analysis, Targeted Gene Comparison, and Anti-microbial Susceptibility Patterns: A Tale of Mistaken Identities.</title>
        <authorList>
            <person name="Fogelson S.B."/>
            <person name="Camus A.C."/>
            <person name="Lorenz W."/>
            <person name="Vasireddy R."/>
            <person name="Vasireddy S."/>
            <person name="Smith T."/>
            <person name="Brown-Elliott B.A."/>
            <person name="Wallace R.J.Jr."/>
            <person name="Hasan N.A."/>
            <person name="Reischl U."/>
            <person name="Sanchez S."/>
        </authorList>
    </citation>
    <scope>NUCLEOTIDE SEQUENCE [LARGE SCALE GENOMIC DNA]</scope>
    <source>
        <strain evidence="6 8">8528</strain>
    </source>
</reference>
<dbReference type="SUPFAM" id="SSF48498">
    <property type="entry name" value="Tetracyclin repressor-like, C-terminal domain"/>
    <property type="match status" value="1"/>
</dbReference>
<proteinExistence type="predicted"/>
<name>A0A1S1JM48_9MYCO</name>
<keyword evidence="3" id="KW-0804">Transcription</keyword>
<accession>A0A1S1JM48</accession>
<organism evidence="7 9">
    <name type="scientific">Mycobacteroides saopaulense</name>
    <dbReference type="NCBI Taxonomy" id="1578165"/>
    <lineage>
        <taxon>Bacteria</taxon>
        <taxon>Bacillati</taxon>
        <taxon>Actinomycetota</taxon>
        <taxon>Actinomycetes</taxon>
        <taxon>Mycobacteriales</taxon>
        <taxon>Mycobacteriaceae</taxon>
        <taxon>Mycobacteroides</taxon>
    </lineage>
</organism>
<gene>
    <name evidence="6" type="ORF">BKG73_17500</name>
    <name evidence="7" type="ORF">BST43_06635</name>
</gene>
<reference evidence="7 9" key="2">
    <citation type="submission" date="2016-12" db="EMBL/GenBank/DDBJ databases">
        <title>The new phylogeny of genus Mycobacterium.</title>
        <authorList>
            <person name="Tortoli E."/>
            <person name="Trovato A."/>
            <person name="Cirillo D.M."/>
        </authorList>
    </citation>
    <scope>NUCLEOTIDE SEQUENCE [LARGE SCALE GENOMIC DNA]</scope>
    <source>
        <strain evidence="7 9">CCUG 66554</strain>
    </source>
</reference>
<dbReference type="AlphaFoldDB" id="A0A1S1JM48"/>
<dbReference type="STRING" id="1578165.BKG68_12805"/>
<keyword evidence="2 4" id="KW-0238">DNA-binding</keyword>
<dbReference type="EMBL" id="MLIH01000027">
    <property type="protein sequence ID" value="OHU08808.1"/>
    <property type="molecule type" value="Genomic_DNA"/>
</dbReference>
<dbReference type="Proteomes" id="UP000179621">
    <property type="component" value="Unassembled WGS sequence"/>
</dbReference>
<dbReference type="SUPFAM" id="SSF46689">
    <property type="entry name" value="Homeodomain-like"/>
    <property type="match status" value="1"/>
</dbReference>
<dbReference type="GO" id="GO:0000976">
    <property type="term" value="F:transcription cis-regulatory region binding"/>
    <property type="evidence" value="ECO:0007669"/>
    <property type="project" value="TreeGrafter"/>
</dbReference>
<keyword evidence="8" id="KW-1185">Reference proteome</keyword>
<keyword evidence="1" id="KW-0805">Transcription regulation</keyword>
<dbReference type="Proteomes" id="UP000192434">
    <property type="component" value="Unassembled WGS sequence"/>
</dbReference>
<dbReference type="PROSITE" id="PS50977">
    <property type="entry name" value="HTH_TETR_2"/>
    <property type="match status" value="1"/>
</dbReference>
<dbReference type="InterPro" id="IPR009057">
    <property type="entry name" value="Homeodomain-like_sf"/>
</dbReference>
<evidence type="ECO:0000256" key="2">
    <source>
        <dbReference type="ARBA" id="ARBA00023125"/>
    </source>
</evidence>